<dbReference type="AlphaFoldDB" id="R9A1T0"/>
<dbReference type="InterPro" id="IPR001882">
    <property type="entry name" value="Biotin_BS"/>
</dbReference>
<dbReference type="OrthoDB" id="337953at2"/>
<accession>R9A1T0</accession>
<sequence length="171" mass="19404">MDYLFETKNGLVSVYVSGSSVRVRMGTNSNSFQLEDLIKMEHRSLDTNSLQSVTMKDGSVLKYLKVRNEIFFHWKGEIWSGKLAERSYEGAGQTSPEIKSPMPGKVVQISTEVGKEHKQGETLLILEAMKMENAVKAPYPCRVEEIRKLQGDLVQQDEVLIILHRIDSEKT</sequence>
<dbReference type="SUPFAM" id="SSF51230">
    <property type="entry name" value="Single hybrid motif"/>
    <property type="match status" value="1"/>
</dbReference>
<dbReference type="PROSITE" id="PS50968">
    <property type="entry name" value="BIOTINYL_LIPOYL"/>
    <property type="match status" value="1"/>
</dbReference>
<keyword evidence="4" id="KW-1185">Reference proteome</keyword>
<dbReference type="InterPro" id="IPR000089">
    <property type="entry name" value="Biotin_lipoyl"/>
</dbReference>
<organism evidence="3 4">
    <name type="scientific">Leptospira wolbachii serovar Codice str. CDC</name>
    <dbReference type="NCBI Taxonomy" id="1218599"/>
    <lineage>
        <taxon>Bacteria</taxon>
        <taxon>Pseudomonadati</taxon>
        <taxon>Spirochaetota</taxon>
        <taxon>Spirochaetia</taxon>
        <taxon>Leptospirales</taxon>
        <taxon>Leptospiraceae</taxon>
        <taxon>Leptospira</taxon>
    </lineage>
</organism>
<evidence type="ECO:0000259" key="2">
    <source>
        <dbReference type="PROSITE" id="PS50968"/>
    </source>
</evidence>
<feature type="domain" description="Lipoyl-binding" evidence="2">
    <location>
        <begin position="88"/>
        <end position="164"/>
    </location>
</feature>
<gene>
    <name evidence="3" type="ORF">LEP1GSC195_2776</name>
</gene>
<dbReference type="PANTHER" id="PTHR45266:SF3">
    <property type="entry name" value="OXALOACETATE DECARBOXYLASE ALPHA CHAIN"/>
    <property type="match status" value="1"/>
</dbReference>
<evidence type="ECO:0000313" key="4">
    <source>
        <dbReference type="Proteomes" id="UP000013984"/>
    </source>
</evidence>
<evidence type="ECO:0000256" key="1">
    <source>
        <dbReference type="ARBA" id="ARBA00023267"/>
    </source>
</evidence>
<proteinExistence type="predicted"/>
<dbReference type="RefSeq" id="WP_015681512.1">
    <property type="nucleotide sequence ID" value="NZ_AOGZ02000014.1"/>
</dbReference>
<dbReference type="Gene3D" id="2.40.50.100">
    <property type="match status" value="1"/>
</dbReference>
<dbReference type="STRING" id="1218599.LEP1GSC195_2776"/>
<dbReference type="CDD" id="cd06850">
    <property type="entry name" value="biotinyl_domain"/>
    <property type="match status" value="1"/>
</dbReference>
<dbReference type="Proteomes" id="UP000013984">
    <property type="component" value="Unassembled WGS sequence"/>
</dbReference>
<keyword evidence="1" id="KW-0092">Biotin</keyword>
<protein>
    <submittedName>
        <fullName evidence="3">Biotin-requiring enzyme</fullName>
    </submittedName>
</protein>
<dbReference type="PROSITE" id="PS00188">
    <property type="entry name" value="BIOTIN"/>
    <property type="match status" value="1"/>
</dbReference>
<dbReference type="InterPro" id="IPR050709">
    <property type="entry name" value="Biotin_Carboxyl_Carrier/Decarb"/>
</dbReference>
<reference evidence="3" key="1">
    <citation type="submission" date="2013-04" db="EMBL/GenBank/DDBJ databases">
        <authorList>
            <person name="Harkins D.M."/>
            <person name="Durkin A.S."/>
            <person name="Brinkac L.M."/>
            <person name="Haft D.H."/>
            <person name="Selengut J.D."/>
            <person name="Sanka R."/>
            <person name="DePew J."/>
            <person name="Purushe J."/>
            <person name="Galloway R.L."/>
            <person name="Vinetz J.M."/>
            <person name="Sutton G.G."/>
            <person name="Nierman W.C."/>
            <person name="Fouts D.E."/>
        </authorList>
    </citation>
    <scope>NUCLEOTIDE SEQUENCE [LARGE SCALE GENOMIC DNA]</scope>
    <source>
        <strain evidence="3">CDC</strain>
    </source>
</reference>
<comment type="caution">
    <text evidence="3">The sequence shown here is derived from an EMBL/GenBank/DDBJ whole genome shotgun (WGS) entry which is preliminary data.</text>
</comment>
<dbReference type="EMBL" id="AOGZ02000014">
    <property type="protein sequence ID" value="EOQ96158.1"/>
    <property type="molecule type" value="Genomic_DNA"/>
</dbReference>
<name>R9A1T0_9LEPT</name>
<dbReference type="Pfam" id="PF00364">
    <property type="entry name" value="Biotin_lipoyl"/>
    <property type="match status" value="1"/>
</dbReference>
<evidence type="ECO:0000313" key="3">
    <source>
        <dbReference type="EMBL" id="EOQ96158.1"/>
    </source>
</evidence>
<dbReference type="InterPro" id="IPR011053">
    <property type="entry name" value="Single_hybrid_motif"/>
</dbReference>
<dbReference type="PANTHER" id="PTHR45266">
    <property type="entry name" value="OXALOACETATE DECARBOXYLASE ALPHA CHAIN"/>
    <property type="match status" value="1"/>
</dbReference>